<evidence type="ECO:0000256" key="10">
    <source>
        <dbReference type="SAM" id="SignalP"/>
    </source>
</evidence>
<keyword evidence="4" id="KW-0964">Secreted</keyword>
<evidence type="ECO:0000256" key="7">
    <source>
        <dbReference type="ARBA" id="ARBA00022801"/>
    </source>
</evidence>
<accession>F7J183</accession>
<gene>
    <name evidence="12" type="primary">AVR-Pita</name>
</gene>
<keyword evidence="6" id="KW-0479">Metal-binding</keyword>
<evidence type="ECO:0000256" key="9">
    <source>
        <dbReference type="ARBA" id="ARBA00023049"/>
    </source>
</evidence>
<dbReference type="GO" id="GO:0005576">
    <property type="term" value="C:extracellular region"/>
    <property type="evidence" value="ECO:0007669"/>
    <property type="project" value="UniProtKB-SubCell"/>
</dbReference>
<dbReference type="SUPFAM" id="SSF55486">
    <property type="entry name" value="Metalloproteases ('zincins'), catalytic domain"/>
    <property type="match status" value="1"/>
</dbReference>
<keyword evidence="7" id="KW-0378">Hydrolase</keyword>
<keyword evidence="5" id="KW-0645">Protease</keyword>
<evidence type="ECO:0000256" key="1">
    <source>
        <dbReference type="ARBA" id="ARBA00001947"/>
    </source>
</evidence>
<dbReference type="Pfam" id="PF14521">
    <property type="entry name" value="Aspzincin_M35"/>
    <property type="match status" value="1"/>
</dbReference>
<comment type="subcellular location">
    <subcellularLocation>
        <location evidence="2">Secreted</location>
    </subcellularLocation>
</comment>
<evidence type="ECO:0000313" key="12">
    <source>
        <dbReference type="EMBL" id="BAK40882.1"/>
    </source>
</evidence>
<feature type="signal peptide" evidence="10">
    <location>
        <begin position="1"/>
        <end position="17"/>
    </location>
</feature>
<keyword evidence="8" id="KW-0862">Zinc</keyword>
<comment type="cofactor">
    <cofactor evidence="1">
        <name>Zn(2+)</name>
        <dbReference type="ChEBI" id="CHEBI:29105"/>
    </cofactor>
</comment>
<comment type="similarity">
    <text evidence="3">Belongs to the peptidase M35 family.</text>
</comment>
<dbReference type="Gene3D" id="3.40.390.10">
    <property type="entry name" value="Collagenase (Catalytic Domain)"/>
    <property type="match status" value="1"/>
</dbReference>
<dbReference type="GO" id="GO:0006508">
    <property type="term" value="P:proteolysis"/>
    <property type="evidence" value="ECO:0007669"/>
    <property type="project" value="UniProtKB-KW"/>
</dbReference>
<feature type="domain" description="Lysine-specific metallo-endopeptidase" evidence="11">
    <location>
        <begin position="79"/>
        <end position="217"/>
    </location>
</feature>
<sequence length="224" mass="25862">MLFLFVFIFFHTVAVSAFTNIGTSSYPIYNYKPIPSHIHGVLRKRAYIERHSQCSDSQASEIRAALESCAELASLGYHAVKSDNRLFQLIFKTDRTDSKDFVQNNFNKIYQECKRDADEISLSCRDTSVYTCVRDGVHMMGYANIHEKQIVVCPIFFNAPVSSRRITASNQDTAILHEMLHIILNEWEDYGYEWDEIHRLDSTKSIRNGDSYAIFAQCARYKIC</sequence>
<dbReference type="PANTHER" id="PTHR37016">
    <property type="match status" value="1"/>
</dbReference>
<reference evidence="12" key="1">
    <citation type="journal article" date="2011" name="PLoS Pathog.">
        <title>Multiple translocation of the AVR-Pita effector gene among chromosomes of the rice blast fungus Magnaporthe oryzae and related species.</title>
        <authorList>
            <person name="Chuma I."/>
            <person name="Isobe C."/>
            <person name="Hotta Y."/>
            <person name="Ibaragi K."/>
            <person name="Futamata N."/>
            <person name="Kusaba M."/>
            <person name="Yoshida K."/>
            <person name="Terauchi R."/>
            <person name="Fujita Y."/>
            <person name="Nakayashiki H."/>
            <person name="Valent B."/>
            <person name="Tosa Y."/>
        </authorList>
    </citation>
    <scope>NUCLEOTIDE SEQUENCE</scope>
    <source>
        <strain evidence="12">Br36</strain>
    </source>
</reference>
<dbReference type="InterPro" id="IPR024079">
    <property type="entry name" value="MetalloPept_cat_dom_sf"/>
</dbReference>
<evidence type="ECO:0000259" key="11">
    <source>
        <dbReference type="Pfam" id="PF14521"/>
    </source>
</evidence>
<dbReference type="CDD" id="cd11008">
    <property type="entry name" value="M35_deuterolysin_like"/>
    <property type="match status" value="1"/>
</dbReference>
<keyword evidence="10" id="KW-0732">Signal</keyword>
<evidence type="ECO:0000256" key="4">
    <source>
        <dbReference type="ARBA" id="ARBA00022525"/>
    </source>
</evidence>
<name>F7J183_PYROR</name>
<evidence type="ECO:0000256" key="5">
    <source>
        <dbReference type="ARBA" id="ARBA00022670"/>
    </source>
</evidence>
<evidence type="ECO:0000256" key="8">
    <source>
        <dbReference type="ARBA" id="ARBA00022833"/>
    </source>
</evidence>
<evidence type="ECO:0000256" key="6">
    <source>
        <dbReference type="ARBA" id="ARBA00022723"/>
    </source>
</evidence>
<dbReference type="GO" id="GO:0004222">
    <property type="term" value="F:metalloendopeptidase activity"/>
    <property type="evidence" value="ECO:0007669"/>
    <property type="project" value="InterPro"/>
</dbReference>
<dbReference type="AlphaFoldDB" id="F7J183"/>
<dbReference type="PANTHER" id="PTHR37016:SF7">
    <property type="entry name" value="NEUTRAL PROTEASE 2"/>
    <property type="match status" value="1"/>
</dbReference>
<dbReference type="GO" id="GO:0046872">
    <property type="term" value="F:metal ion binding"/>
    <property type="evidence" value="ECO:0007669"/>
    <property type="project" value="UniProtKB-KW"/>
</dbReference>
<dbReference type="EMBL" id="AB607345">
    <property type="protein sequence ID" value="BAK40882.1"/>
    <property type="molecule type" value="Genomic_DNA"/>
</dbReference>
<keyword evidence="9" id="KW-0482">Metalloprotease</keyword>
<protein>
    <submittedName>
        <fullName evidence="12">Effector protein AVR-Pita</fullName>
    </submittedName>
</protein>
<evidence type="ECO:0000256" key="3">
    <source>
        <dbReference type="ARBA" id="ARBA00010279"/>
    </source>
</evidence>
<evidence type="ECO:0000256" key="2">
    <source>
        <dbReference type="ARBA" id="ARBA00004613"/>
    </source>
</evidence>
<organism evidence="12">
    <name type="scientific">Pyricularia oryzae</name>
    <name type="common">Rice blast fungus</name>
    <name type="synonym">Magnaporthe oryzae</name>
    <dbReference type="NCBI Taxonomy" id="318829"/>
    <lineage>
        <taxon>Eukaryota</taxon>
        <taxon>Fungi</taxon>
        <taxon>Dikarya</taxon>
        <taxon>Ascomycota</taxon>
        <taxon>Pezizomycotina</taxon>
        <taxon>Sordariomycetes</taxon>
        <taxon>Sordariomycetidae</taxon>
        <taxon>Magnaporthales</taxon>
        <taxon>Pyriculariaceae</taxon>
        <taxon>Pyricularia</taxon>
    </lineage>
</organism>
<dbReference type="InterPro" id="IPR050414">
    <property type="entry name" value="Fungal_M35_metalloproteases"/>
</dbReference>
<proteinExistence type="inferred from homology"/>
<dbReference type="InterPro" id="IPR029463">
    <property type="entry name" value="Lys_MEP"/>
</dbReference>
<dbReference type="SMR" id="F7J183"/>
<feature type="chain" id="PRO_5003355860" evidence="10">
    <location>
        <begin position="18"/>
        <end position="224"/>
    </location>
</feature>